<gene>
    <name evidence="1" type="ORF">ASIM_LOCUS9898</name>
</gene>
<sequence>MADLPLQMKESASMKSDDFSIDDCIFDASFVDDTHQCEVHHRSERPHSAKPRRPMRTLEGRIIENPENIQATRQWNSYSAGDQTYLIYGIGASTSHPRPMPKSTVGILEVSSLAEHFESSPMRYL</sequence>
<reference evidence="1 2" key="2">
    <citation type="submission" date="2018-11" db="EMBL/GenBank/DDBJ databases">
        <authorList>
            <consortium name="Pathogen Informatics"/>
        </authorList>
    </citation>
    <scope>NUCLEOTIDE SEQUENCE [LARGE SCALE GENOMIC DNA]</scope>
</reference>
<accession>A0A0M3JR32</accession>
<dbReference type="WBParaSite" id="ASIM_0001016701-mRNA-1">
    <property type="protein sequence ID" value="ASIM_0001016701-mRNA-1"/>
    <property type="gene ID" value="ASIM_0001016701"/>
</dbReference>
<dbReference type="AlphaFoldDB" id="A0A0M3JR32"/>
<dbReference type="OrthoDB" id="5877525at2759"/>
<reference evidence="3" key="1">
    <citation type="submission" date="2017-02" db="UniProtKB">
        <authorList>
            <consortium name="WormBaseParasite"/>
        </authorList>
    </citation>
    <scope>IDENTIFICATION</scope>
</reference>
<dbReference type="Proteomes" id="UP000267096">
    <property type="component" value="Unassembled WGS sequence"/>
</dbReference>
<evidence type="ECO:0000313" key="3">
    <source>
        <dbReference type="WBParaSite" id="ASIM_0001016701-mRNA-1"/>
    </source>
</evidence>
<evidence type="ECO:0000313" key="1">
    <source>
        <dbReference type="EMBL" id="VDK41995.1"/>
    </source>
</evidence>
<proteinExistence type="predicted"/>
<evidence type="ECO:0000313" key="2">
    <source>
        <dbReference type="Proteomes" id="UP000267096"/>
    </source>
</evidence>
<dbReference type="EMBL" id="UYRR01030975">
    <property type="protein sequence ID" value="VDK41995.1"/>
    <property type="molecule type" value="Genomic_DNA"/>
</dbReference>
<protein>
    <submittedName>
        <fullName evidence="1 3">Uncharacterized protein</fullName>
    </submittedName>
</protein>
<organism evidence="3">
    <name type="scientific">Anisakis simplex</name>
    <name type="common">Herring worm</name>
    <dbReference type="NCBI Taxonomy" id="6269"/>
    <lineage>
        <taxon>Eukaryota</taxon>
        <taxon>Metazoa</taxon>
        <taxon>Ecdysozoa</taxon>
        <taxon>Nematoda</taxon>
        <taxon>Chromadorea</taxon>
        <taxon>Rhabditida</taxon>
        <taxon>Spirurina</taxon>
        <taxon>Ascaridomorpha</taxon>
        <taxon>Ascaridoidea</taxon>
        <taxon>Anisakidae</taxon>
        <taxon>Anisakis</taxon>
        <taxon>Anisakis simplex complex</taxon>
    </lineage>
</organism>
<name>A0A0M3JR32_ANISI</name>
<keyword evidence="2" id="KW-1185">Reference proteome</keyword>